<proteinExistence type="predicted"/>
<name>A0A8J6TM89_9BACT</name>
<sequence length="46" mass="4893">MKRVSAIVVLVLLLLLLTACMDAGQTAANLSTTPVLDRILKKGELV</sequence>
<dbReference type="Proteomes" id="UP000603434">
    <property type="component" value="Unassembled WGS sequence"/>
</dbReference>
<comment type="caution">
    <text evidence="1">The sequence shown here is derived from an EMBL/GenBank/DDBJ whole genome shotgun (WGS) entry which is preliminary data.</text>
</comment>
<dbReference type="AlphaFoldDB" id="A0A8J6TM89"/>
<dbReference type="PROSITE" id="PS51257">
    <property type="entry name" value="PROKAR_LIPOPROTEIN"/>
    <property type="match status" value="1"/>
</dbReference>
<evidence type="ECO:0000313" key="1">
    <source>
        <dbReference type="EMBL" id="MBC8361146.1"/>
    </source>
</evidence>
<accession>A0A8J6TM89</accession>
<protein>
    <submittedName>
        <fullName evidence="1">Uncharacterized protein</fullName>
    </submittedName>
</protein>
<evidence type="ECO:0000313" key="2">
    <source>
        <dbReference type="Proteomes" id="UP000603434"/>
    </source>
</evidence>
<reference evidence="1 2" key="1">
    <citation type="submission" date="2020-08" db="EMBL/GenBank/DDBJ databases">
        <title>Bridging the membrane lipid divide: bacteria of the FCB group superphylum have the potential to synthesize archaeal ether lipids.</title>
        <authorList>
            <person name="Villanueva L."/>
            <person name="Von Meijenfeldt F.A.B."/>
            <person name="Westbye A.B."/>
            <person name="Yadav S."/>
            <person name="Hopmans E.C."/>
            <person name="Dutilh B.E."/>
            <person name="Sinninghe Damste J.S."/>
        </authorList>
    </citation>
    <scope>NUCLEOTIDE SEQUENCE [LARGE SCALE GENOMIC DNA]</scope>
    <source>
        <strain evidence="1">NIOZ-UU30</strain>
    </source>
</reference>
<organism evidence="1 2">
    <name type="scientific">Candidatus Desulfatibia profunda</name>
    <dbReference type="NCBI Taxonomy" id="2841695"/>
    <lineage>
        <taxon>Bacteria</taxon>
        <taxon>Pseudomonadati</taxon>
        <taxon>Thermodesulfobacteriota</taxon>
        <taxon>Desulfobacteria</taxon>
        <taxon>Desulfobacterales</taxon>
        <taxon>Desulfobacterales incertae sedis</taxon>
        <taxon>Candidatus Desulfatibia</taxon>
    </lineage>
</organism>
<gene>
    <name evidence="1" type="ORF">H8E23_07090</name>
</gene>
<dbReference type="EMBL" id="JACNJH010000124">
    <property type="protein sequence ID" value="MBC8361146.1"/>
    <property type="molecule type" value="Genomic_DNA"/>
</dbReference>